<dbReference type="SUPFAM" id="SSF51717">
    <property type="entry name" value="Dihydropteroate synthetase-like"/>
    <property type="match status" value="1"/>
</dbReference>
<protein>
    <submittedName>
        <fullName evidence="4">Tetrahydromethanopterin S-methyltransferase subunit H</fullName>
        <ecNumber evidence="4">2.1.1.86</ecNumber>
    </submittedName>
</protein>
<proteinExistence type="inferred from homology"/>
<dbReference type="GO" id="GO:0032259">
    <property type="term" value="P:methylation"/>
    <property type="evidence" value="ECO:0007669"/>
    <property type="project" value="UniProtKB-KW"/>
</dbReference>
<dbReference type="AlphaFoldDB" id="A0A7C2N8S9"/>
<gene>
    <name evidence="4" type="ORF">ENN70_04395</name>
</gene>
<comment type="caution">
    <text evidence="4">The sequence shown here is derived from an EMBL/GenBank/DDBJ whole genome shotgun (WGS) entry which is preliminary data.</text>
</comment>
<evidence type="ECO:0000313" key="4">
    <source>
        <dbReference type="EMBL" id="HET21319.1"/>
    </source>
</evidence>
<name>A0A7C2N8S9_ARCFL</name>
<dbReference type="InterPro" id="IPR011005">
    <property type="entry name" value="Dihydropteroate_synth-like_sf"/>
</dbReference>
<dbReference type="InterPro" id="IPR023467">
    <property type="entry name" value="MeTrfase_MtrH/MtxH"/>
</dbReference>
<evidence type="ECO:0000256" key="3">
    <source>
        <dbReference type="ARBA" id="ARBA00022679"/>
    </source>
</evidence>
<dbReference type="EMBL" id="DSCQ01000054">
    <property type="protein sequence ID" value="HET21319.1"/>
    <property type="molecule type" value="Genomic_DNA"/>
</dbReference>
<dbReference type="EC" id="2.1.1.86" evidence="4"/>
<evidence type="ECO:0000256" key="2">
    <source>
        <dbReference type="ARBA" id="ARBA00022603"/>
    </source>
</evidence>
<evidence type="ECO:0000256" key="1">
    <source>
        <dbReference type="ARBA" id="ARBA00006230"/>
    </source>
</evidence>
<dbReference type="GO" id="GO:0006730">
    <property type="term" value="P:one-carbon metabolic process"/>
    <property type="evidence" value="ECO:0007669"/>
    <property type="project" value="InterPro"/>
</dbReference>
<dbReference type="NCBIfam" id="NF002142">
    <property type="entry name" value="PRK00979.1-1"/>
    <property type="match status" value="1"/>
</dbReference>
<dbReference type="GO" id="GO:0008168">
    <property type="term" value="F:methyltransferase activity"/>
    <property type="evidence" value="ECO:0007669"/>
    <property type="project" value="UniProtKB-KW"/>
</dbReference>
<keyword evidence="3 4" id="KW-0808">Transferase</keyword>
<comment type="similarity">
    <text evidence="1">Belongs to the MtrH family.</text>
</comment>
<dbReference type="Gene3D" id="3.20.20.20">
    <property type="entry name" value="Dihydropteroate synthase-like"/>
    <property type="match status" value="1"/>
</dbReference>
<keyword evidence="2 4" id="KW-0489">Methyltransferase</keyword>
<accession>A0A7C2N8S9</accession>
<dbReference type="PIRSF" id="PIRSF004960">
    <property type="entry name" value="MtrH_MtxH"/>
    <property type="match status" value="1"/>
</dbReference>
<reference evidence="4" key="1">
    <citation type="journal article" date="2020" name="mSystems">
        <title>Genome- and Community-Level Interaction Insights into Carbon Utilization and Element Cycling Functions of Hydrothermarchaeota in Hydrothermal Sediment.</title>
        <authorList>
            <person name="Zhou Z."/>
            <person name="Liu Y."/>
            <person name="Xu W."/>
            <person name="Pan J."/>
            <person name="Luo Z.H."/>
            <person name="Li M."/>
        </authorList>
    </citation>
    <scope>NUCLEOTIDE SEQUENCE [LARGE SCALE GENOMIC DNA]</scope>
    <source>
        <strain evidence="4">SpSt-12</strain>
    </source>
</reference>
<organism evidence="4">
    <name type="scientific">Archaeoglobus fulgidus</name>
    <dbReference type="NCBI Taxonomy" id="2234"/>
    <lineage>
        <taxon>Archaea</taxon>
        <taxon>Methanobacteriati</taxon>
        <taxon>Methanobacteriota</taxon>
        <taxon>Archaeoglobi</taxon>
        <taxon>Archaeoglobales</taxon>
        <taxon>Archaeoglobaceae</taxon>
        <taxon>Archaeoglobus</taxon>
    </lineage>
</organism>
<dbReference type="Pfam" id="PF02007">
    <property type="entry name" value="MtrH"/>
    <property type="match status" value="1"/>
</dbReference>
<sequence length="289" mass="31948">MLKFENPKIFEIGGVKIGGNPWESRTVLIGSIFYKGHKIVEDEKKGLFNREMAEKLIKVQEELSDKTGLPGFVDVVGMSEEALRKYVEFISSVTDKPFLIDSAMPDIKISALRYVREVGLEKRVIYNSITPEVKDRELTALKESGIEAAIVLTYTTNVLSSKARVEALQKTFPKLETAGITKPLVDTFVMDVPSLPAAVKAGIEIKKGFGFPCGSGAHNAIASWKGLRNLLGKDAEKYAVIVANTLQIAFGLDFVLYGPIDDSKLVFPAVYTLNTAYRSFSRTKDFIQI</sequence>